<reference evidence="3" key="4">
    <citation type="journal article" date="2008" name="Nucleic Acids Res.">
        <title>The rice annotation project database (RAP-DB): 2008 update.</title>
        <authorList>
            <consortium name="The rice annotation project (RAP)"/>
        </authorList>
    </citation>
    <scope>GENOME REANNOTATION</scope>
    <source>
        <strain evidence="3">cv. Nipponbare</strain>
    </source>
</reference>
<proteinExistence type="predicted"/>
<dbReference type="EMBL" id="AP005650">
    <property type="protein sequence ID" value="BAD19967.1"/>
    <property type="molecule type" value="Genomic_DNA"/>
</dbReference>
<sequence length="52" mass="5676">MPPSCLLTNLSPPCCPPLSTMLPSLLLADYHPPPLHYDAITGSPRIITFQED</sequence>
<evidence type="ECO:0000313" key="2">
    <source>
        <dbReference type="EMBL" id="BAD20007.1"/>
    </source>
</evidence>
<organism evidence="2 3">
    <name type="scientific">Oryza sativa subsp. japonica</name>
    <name type="common">Rice</name>
    <dbReference type="NCBI Taxonomy" id="39947"/>
    <lineage>
        <taxon>Eukaryota</taxon>
        <taxon>Viridiplantae</taxon>
        <taxon>Streptophyta</taxon>
        <taxon>Embryophyta</taxon>
        <taxon>Tracheophyta</taxon>
        <taxon>Spermatophyta</taxon>
        <taxon>Magnoliopsida</taxon>
        <taxon>Liliopsida</taxon>
        <taxon>Poales</taxon>
        <taxon>Poaceae</taxon>
        <taxon>BOP clade</taxon>
        <taxon>Oryzoideae</taxon>
        <taxon>Oryzeae</taxon>
        <taxon>Oryzinae</taxon>
        <taxon>Oryza</taxon>
        <taxon>Oryza sativa</taxon>
    </lineage>
</organism>
<dbReference type="Proteomes" id="UP000000763">
    <property type="component" value="Chromosome 2"/>
</dbReference>
<name>Q6K394_ORYSJ</name>
<dbReference type="AlphaFoldDB" id="Q6K394"/>
<protein>
    <submittedName>
        <fullName evidence="2">Uncharacterized protein</fullName>
    </submittedName>
</protein>
<gene>
    <name evidence="2" type="ORF">OSJNBa0063K04.41</name>
    <name evidence="1" type="ORF">OSJNBa0078K05.2</name>
</gene>
<evidence type="ECO:0000313" key="3">
    <source>
        <dbReference type="Proteomes" id="UP000000763"/>
    </source>
</evidence>
<reference evidence="1" key="1">
    <citation type="submission" date="2002-08" db="EMBL/GenBank/DDBJ databases">
        <title>Oryza sativa nipponbare(GA3) genomic DNA, chromosome 2, BAC clone:OSJNBa0078K05.</title>
        <authorList>
            <person name="Sasaki T."/>
            <person name="Matsumoto T."/>
            <person name="Katayose Y."/>
        </authorList>
    </citation>
    <scope>NUCLEOTIDE SEQUENCE</scope>
</reference>
<accession>Q6K394</accession>
<dbReference type="EMBL" id="AP005696">
    <property type="protein sequence ID" value="BAD20007.1"/>
    <property type="molecule type" value="Genomic_DNA"/>
</dbReference>
<evidence type="ECO:0000313" key="1">
    <source>
        <dbReference type="EMBL" id="BAD19967.1"/>
    </source>
</evidence>
<reference evidence="2" key="2">
    <citation type="submission" date="2002-09" db="EMBL/GenBank/DDBJ databases">
        <title>Oryza sativa nipponbare(GA3) genomic DNA, chromosome 2, BAC clone:OSJNBa0063K04.</title>
        <authorList>
            <person name="Sasaki T."/>
            <person name="Matsumoto T."/>
            <person name="Katayose Y."/>
        </authorList>
    </citation>
    <scope>NUCLEOTIDE SEQUENCE</scope>
</reference>
<reference evidence="3" key="3">
    <citation type="journal article" date="2005" name="Nature">
        <title>The map-based sequence of the rice genome.</title>
        <authorList>
            <consortium name="International rice genome sequencing project (IRGSP)"/>
            <person name="Matsumoto T."/>
            <person name="Wu J."/>
            <person name="Kanamori H."/>
            <person name="Katayose Y."/>
            <person name="Fujisawa M."/>
            <person name="Namiki N."/>
            <person name="Mizuno H."/>
            <person name="Yamamoto K."/>
            <person name="Antonio B.A."/>
            <person name="Baba T."/>
            <person name="Sakata K."/>
            <person name="Nagamura Y."/>
            <person name="Aoki H."/>
            <person name="Arikawa K."/>
            <person name="Arita K."/>
            <person name="Bito T."/>
            <person name="Chiden Y."/>
            <person name="Fujitsuka N."/>
            <person name="Fukunaka R."/>
            <person name="Hamada M."/>
            <person name="Harada C."/>
            <person name="Hayashi A."/>
            <person name="Hijishita S."/>
            <person name="Honda M."/>
            <person name="Hosokawa S."/>
            <person name="Ichikawa Y."/>
            <person name="Idonuma A."/>
            <person name="Iijima M."/>
            <person name="Ikeda M."/>
            <person name="Ikeno M."/>
            <person name="Ito K."/>
            <person name="Ito S."/>
            <person name="Ito T."/>
            <person name="Ito Y."/>
            <person name="Ito Y."/>
            <person name="Iwabuchi A."/>
            <person name="Kamiya K."/>
            <person name="Karasawa W."/>
            <person name="Kurita K."/>
            <person name="Katagiri S."/>
            <person name="Kikuta A."/>
            <person name="Kobayashi H."/>
            <person name="Kobayashi N."/>
            <person name="Machita K."/>
            <person name="Maehara T."/>
            <person name="Masukawa M."/>
            <person name="Mizubayashi T."/>
            <person name="Mukai Y."/>
            <person name="Nagasaki H."/>
            <person name="Nagata Y."/>
            <person name="Naito S."/>
            <person name="Nakashima M."/>
            <person name="Nakama Y."/>
            <person name="Nakamichi Y."/>
            <person name="Nakamura M."/>
            <person name="Meguro A."/>
            <person name="Negishi M."/>
            <person name="Ohta I."/>
            <person name="Ohta T."/>
            <person name="Okamoto M."/>
            <person name="Ono N."/>
            <person name="Saji S."/>
            <person name="Sakaguchi M."/>
            <person name="Sakai K."/>
            <person name="Shibata M."/>
            <person name="Shimokawa T."/>
            <person name="Song J."/>
            <person name="Takazaki Y."/>
            <person name="Terasawa K."/>
            <person name="Tsugane M."/>
            <person name="Tsuji K."/>
            <person name="Ueda S."/>
            <person name="Waki K."/>
            <person name="Yamagata H."/>
            <person name="Yamamoto M."/>
            <person name="Yamamoto S."/>
            <person name="Yamane H."/>
            <person name="Yoshiki S."/>
            <person name="Yoshihara R."/>
            <person name="Yukawa K."/>
            <person name="Zhong H."/>
            <person name="Yano M."/>
            <person name="Yuan Q."/>
            <person name="Ouyang S."/>
            <person name="Liu J."/>
            <person name="Jones K.M."/>
            <person name="Gansberger K."/>
            <person name="Moffat K."/>
            <person name="Hill J."/>
            <person name="Bera J."/>
            <person name="Fadrosh D."/>
            <person name="Jin S."/>
            <person name="Johri S."/>
            <person name="Kim M."/>
            <person name="Overton L."/>
            <person name="Reardon M."/>
            <person name="Tsitrin T."/>
            <person name="Vuong H."/>
            <person name="Weaver B."/>
            <person name="Ciecko A."/>
            <person name="Tallon L."/>
            <person name="Jackson J."/>
            <person name="Pai G."/>
            <person name="Aken S.V."/>
            <person name="Utterback T."/>
            <person name="Reidmuller S."/>
            <person name="Feldblyum T."/>
            <person name="Hsiao J."/>
            <person name="Zismann V."/>
            <person name="Iobst S."/>
            <person name="de Vazeille A.R."/>
            <person name="Buell C.R."/>
            <person name="Ying K."/>
            <person name="Li Y."/>
            <person name="Lu T."/>
            <person name="Huang Y."/>
            <person name="Zhao Q."/>
            <person name="Feng Q."/>
            <person name="Zhang L."/>
            <person name="Zhu J."/>
            <person name="Weng Q."/>
            <person name="Mu J."/>
            <person name="Lu Y."/>
            <person name="Fan D."/>
            <person name="Liu Y."/>
            <person name="Guan J."/>
            <person name="Zhang Y."/>
            <person name="Yu S."/>
            <person name="Liu X."/>
            <person name="Zhang Y."/>
            <person name="Hong G."/>
            <person name="Han B."/>
            <person name="Choisne N."/>
            <person name="Demange N."/>
            <person name="Orjeda G."/>
            <person name="Samain S."/>
            <person name="Cattolico L."/>
            <person name="Pelletier E."/>
            <person name="Couloux A."/>
            <person name="Segurens B."/>
            <person name="Wincker P."/>
            <person name="D'Hont A."/>
            <person name="Scarpelli C."/>
            <person name="Weissenbach J."/>
            <person name="Salanoubat M."/>
            <person name="Quetier F."/>
            <person name="Yu Y."/>
            <person name="Kim H.R."/>
            <person name="Rambo T."/>
            <person name="Currie J."/>
            <person name="Collura K."/>
            <person name="Luo M."/>
            <person name="Yang T."/>
            <person name="Ammiraju J.S.S."/>
            <person name="Engler F."/>
            <person name="Soderlund C."/>
            <person name="Wing R.A."/>
            <person name="Palmer L.E."/>
            <person name="de la Bastide M."/>
            <person name="Spiegel L."/>
            <person name="Nascimento L."/>
            <person name="Zutavern T."/>
            <person name="O'Shaughnessy A."/>
            <person name="Dike S."/>
            <person name="Dedhia N."/>
            <person name="Preston R."/>
            <person name="Balija V."/>
            <person name="McCombie W.R."/>
            <person name="Chow T."/>
            <person name="Chen H."/>
            <person name="Chung M."/>
            <person name="Chen C."/>
            <person name="Shaw J."/>
            <person name="Wu H."/>
            <person name="Hsiao K."/>
            <person name="Chao Y."/>
            <person name="Chu M."/>
            <person name="Cheng C."/>
            <person name="Hour A."/>
            <person name="Lee P."/>
            <person name="Lin S."/>
            <person name="Lin Y."/>
            <person name="Liou J."/>
            <person name="Liu S."/>
            <person name="Hsing Y."/>
            <person name="Raghuvanshi S."/>
            <person name="Mohanty A."/>
            <person name="Bharti A.K."/>
            <person name="Gaur A."/>
            <person name="Gupta V."/>
            <person name="Kumar D."/>
            <person name="Ravi V."/>
            <person name="Vij S."/>
            <person name="Kapur A."/>
            <person name="Khurana P."/>
            <person name="Khurana P."/>
            <person name="Khurana J.P."/>
            <person name="Tyagi A.K."/>
            <person name="Gaikwad K."/>
            <person name="Singh A."/>
            <person name="Dalal V."/>
            <person name="Srivastava S."/>
            <person name="Dixit A."/>
            <person name="Pal A.K."/>
            <person name="Ghazi I.A."/>
            <person name="Yadav M."/>
            <person name="Pandit A."/>
            <person name="Bhargava A."/>
            <person name="Sureshbabu K."/>
            <person name="Batra K."/>
            <person name="Sharma T.R."/>
            <person name="Mohapatra T."/>
            <person name="Singh N.K."/>
            <person name="Messing J."/>
            <person name="Nelson A.B."/>
            <person name="Fuks G."/>
            <person name="Kavchok S."/>
            <person name="Keizer G."/>
            <person name="Linton E."/>
            <person name="Llaca V."/>
            <person name="Song R."/>
            <person name="Tanyolac B."/>
            <person name="Young S."/>
            <person name="Ho-Il K."/>
            <person name="Hahn J.H."/>
            <person name="Sangsakoo G."/>
            <person name="Vanavichit A."/>
            <person name="de Mattos Luiz.A.T."/>
            <person name="Zimmer P.D."/>
            <person name="Malone G."/>
            <person name="Dellagostin O."/>
            <person name="de Oliveira A.C."/>
            <person name="Bevan M."/>
            <person name="Bancroft I."/>
            <person name="Minx P."/>
            <person name="Cordum H."/>
            <person name="Wilson R."/>
            <person name="Cheng Z."/>
            <person name="Jin W."/>
            <person name="Jiang J."/>
            <person name="Leong S.A."/>
            <person name="Iwama H."/>
            <person name="Gojobori T."/>
            <person name="Itoh T."/>
            <person name="Niimura Y."/>
            <person name="Fujii Y."/>
            <person name="Habara T."/>
            <person name="Sakai H."/>
            <person name="Sato Y."/>
            <person name="Wilson G."/>
            <person name="Kumar K."/>
            <person name="McCouch S."/>
            <person name="Juretic N."/>
            <person name="Hoen D."/>
            <person name="Wright S."/>
            <person name="Bruskiewich R."/>
            <person name="Bureau T."/>
            <person name="Miyao A."/>
            <person name="Hirochika H."/>
            <person name="Nishikawa T."/>
            <person name="Kadowaki K."/>
            <person name="Sugiura M."/>
            <person name="Burr B."/>
            <person name="Sasaki T."/>
        </authorList>
    </citation>
    <scope>NUCLEOTIDE SEQUENCE [LARGE SCALE GENOMIC DNA]</scope>
    <source>
        <strain evidence="3">cv. Nipponbare</strain>
    </source>
</reference>